<name>A0A1E3NHT3_9ASCO</name>
<feature type="compositionally biased region" description="Acidic residues" evidence="1">
    <location>
        <begin position="257"/>
        <end position="273"/>
    </location>
</feature>
<protein>
    <submittedName>
        <fullName evidence="2">Uncharacterized protein</fullName>
    </submittedName>
</protein>
<dbReference type="EMBL" id="KV454004">
    <property type="protein sequence ID" value="ODQ45681.1"/>
    <property type="molecule type" value="Genomic_DNA"/>
</dbReference>
<feature type="compositionally biased region" description="Low complexity" evidence="1">
    <location>
        <begin position="243"/>
        <end position="256"/>
    </location>
</feature>
<dbReference type="AlphaFoldDB" id="A0A1E3NHT3"/>
<evidence type="ECO:0000256" key="1">
    <source>
        <dbReference type="SAM" id="MobiDB-lite"/>
    </source>
</evidence>
<proteinExistence type="predicted"/>
<organism evidence="2 3">
    <name type="scientific">Pichia membranifaciens NRRL Y-2026</name>
    <dbReference type="NCBI Taxonomy" id="763406"/>
    <lineage>
        <taxon>Eukaryota</taxon>
        <taxon>Fungi</taxon>
        <taxon>Dikarya</taxon>
        <taxon>Ascomycota</taxon>
        <taxon>Saccharomycotina</taxon>
        <taxon>Pichiomycetes</taxon>
        <taxon>Pichiales</taxon>
        <taxon>Pichiaceae</taxon>
        <taxon>Pichia</taxon>
    </lineage>
</organism>
<dbReference type="GeneID" id="30180043"/>
<accession>A0A1E3NHT3</accession>
<evidence type="ECO:0000313" key="2">
    <source>
        <dbReference type="EMBL" id="ODQ45681.1"/>
    </source>
</evidence>
<sequence>MQWNNSYLQQDPLDPLFLNDEENQGLSLNLNFNLNEYNLDASSSSFKAIVDNDLNSNIISTSNDNISSFISSENDLDNTSPLSSISSNSAATTVDPLQEEFLQIDSLASYNYNYNSSLSNSNSNSHTSVNYLNFEQNDLPVSNSLTINTTELRKSFGSTQKNNSLLSSASTAYGSLQNSPILKSQNFKFMNLNPTPSSLDSLDAFKLNDLVQVDLQKVYSIEDTTAPLLSRESEDIIESSKYSLATSIPSSASTTADNEEDDDDDDDEEDEDETRSKAAPGSKAKKISDSRLSLAQLSIVLNLEGNDDETAKREKNILKILREDLDFPIGEKTWIRDTPVDERERLMTELTGKVEQVHGYGYSKKTLSIIVRRASYYMMQGRLRRERRLQRKKKSIAHKKALLESSIDASAD</sequence>
<gene>
    <name evidence="2" type="ORF">PICMEDRAFT_59329</name>
</gene>
<dbReference type="OrthoDB" id="4096434at2759"/>
<reference evidence="2 3" key="1">
    <citation type="journal article" date="2016" name="Proc. Natl. Acad. Sci. U.S.A.">
        <title>Comparative genomics of biotechnologically important yeasts.</title>
        <authorList>
            <person name="Riley R."/>
            <person name="Haridas S."/>
            <person name="Wolfe K.H."/>
            <person name="Lopes M.R."/>
            <person name="Hittinger C.T."/>
            <person name="Goeker M."/>
            <person name="Salamov A.A."/>
            <person name="Wisecaver J.H."/>
            <person name="Long T.M."/>
            <person name="Calvey C.H."/>
            <person name="Aerts A.L."/>
            <person name="Barry K.W."/>
            <person name="Choi C."/>
            <person name="Clum A."/>
            <person name="Coughlan A.Y."/>
            <person name="Deshpande S."/>
            <person name="Douglass A.P."/>
            <person name="Hanson S.J."/>
            <person name="Klenk H.-P."/>
            <person name="LaButti K.M."/>
            <person name="Lapidus A."/>
            <person name="Lindquist E.A."/>
            <person name="Lipzen A.M."/>
            <person name="Meier-Kolthoff J.P."/>
            <person name="Ohm R.A."/>
            <person name="Otillar R.P."/>
            <person name="Pangilinan J.L."/>
            <person name="Peng Y."/>
            <person name="Rokas A."/>
            <person name="Rosa C.A."/>
            <person name="Scheuner C."/>
            <person name="Sibirny A.A."/>
            <person name="Slot J.C."/>
            <person name="Stielow J.B."/>
            <person name="Sun H."/>
            <person name="Kurtzman C.P."/>
            <person name="Blackwell M."/>
            <person name="Grigoriev I.V."/>
            <person name="Jeffries T.W."/>
        </authorList>
    </citation>
    <scope>NUCLEOTIDE SEQUENCE [LARGE SCALE GENOMIC DNA]</scope>
    <source>
        <strain evidence="2 3">NRRL Y-2026</strain>
    </source>
</reference>
<dbReference type="RefSeq" id="XP_019016794.1">
    <property type="nucleotide sequence ID" value="XM_019163356.1"/>
</dbReference>
<dbReference type="Proteomes" id="UP000094455">
    <property type="component" value="Unassembled WGS sequence"/>
</dbReference>
<keyword evidence="3" id="KW-1185">Reference proteome</keyword>
<evidence type="ECO:0000313" key="3">
    <source>
        <dbReference type="Proteomes" id="UP000094455"/>
    </source>
</evidence>
<feature type="region of interest" description="Disordered" evidence="1">
    <location>
        <begin position="241"/>
        <end position="285"/>
    </location>
</feature>